<dbReference type="SMART" id="SM01321">
    <property type="entry name" value="Y1_Tnp"/>
    <property type="match status" value="1"/>
</dbReference>
<dbReference type="Gene3D" id="3.30.70.1290">
    <property type="entry name" value="Transposase IS200-like"/>
    <property type="match status" value="1"/>
</dbReference>
<dbReference type="PANTHER" id="PTHR34322">
    <property type="entry name" value="TRANSPOSASE, Y1_TNP DOMAIN-CONTAINING"/>
    <property type="match status" value="1"/>
</dbReference>
<dbReference type="STRING" id="1798482.A2763_00820"/>
<sequence length="226" mass="26585">MATRAPCVTEEWYHCYNRGVDKRRVFESKADYERFMSLLYVSNGDNTEAISDRYRRDLRSILASDPQERGKPLVEIAAFSLMPTHVHFVLQQLQDGGIAKFMQKVFTAYTMHFNARRDRTGALFAGTYKAKHIDDDRYLKQVIPYVILNPAELFEPKWKQGKCDIKKMRTQILEYPYSSAREFFSRDPLARKITGPVIEEYYDSLPDLSQMLQDARDYYREYSPEV</sequence>
<reference evidence="2 3" key="1">
    <citation type="journal article" date="2016" name="Nat. Commun.">
        <title>Thousands of microbial genomes shed light on interconnected biogeochemical processes in an aquifer system.</title>
        <authorList>
            <person name="Anantharaman K."/>
            <person name="Brown C.T."/>
            <person name="Hug L.A."/>
            <person name="Sharon I."/>
            <person name="Castelle C.J."/>
            <person name="Probst A.J."/>
            <person name="Thomas B.C."/>
            <person name="Singh A."/>
            <person name="Wilkins M.J."/>
            <person name="Karaoz U."/>
            <person name="Brodie E.L."/>
            <person name="Williams K.H."/>
            <person name="Hubbard S.S."/>
            <person name="Banfield J.F."/>
        </authorList>
    </citation>
    <scope>NUCLEOTIDE SEQUENCE [LARGE SCALE GENOMIC DNA]</scope>
</reference>
<dbReference type="InterPro" id="IPR036515">
    <property type="entry name" value="Transposase_17_sf"/>
</dbReference>
<dbReference type="GO" id="GO:0003677">
    <property type="term" value="F:DNA binding"/>
    <property type="evidence" value="ECO:0007669"/>
    <property type="project" value="InterPro"/>
</dbReference>
<evidence type="ECO:0000313" key="2">
    <source>
        <dbReference type="EMBL" id="OGG50863.1"/>
    </source>
</evidence>
<protein>
    <recommendedName>
        <fullName evidence="1">Transposase IS200-like domain-containing protein</fullName>
    </recommendedName>
</protein>
<accession>A0A1F6CNT3</accession>
<dbReference type="InterPro" id="IPR002686">
    <property type="entry name" value="Transposase_17"/>
</dbReference>
<dbReference type="GO" id="GO:0004803">
    <property type="term" value="F:transposase activity"/>
    <property type="evidence" value="ECO:0007669"/>
    <property type="project" value="InterPro"/>
</dbReference>
<evidence type="ECO:0000313" key="3">
    <source>
        <dbReference type="Proteomes" id="UP000178370"/>
    </source>
</evidence>
<proteinExistence type="predicted"/>
<dbReference type="Proteomes" id="UP000178370">
    <property type="component" value="Unassembled WGS sequence"/>
</dbReference>
<feature type="domain" description="Transposase IS200-like" evidence="1">
    <location>
        <begin position="8"/>
        <end position="149"/>
    </location>
</feature>
<dbReference type="GO" id="GO:0006313">
    <property type="term" value="P:DNA transposition"/>
    <property type="evidence" value="ECO:0007669"/>
    <property type="project" value="InterPro"/>
</dbReference>
<dbReference type="Pfam" id="PF01797">
    <property type="entry name" value="Y1_Tnp"/>
    <property type="match status" value="1"/>
</dbReference>
<dbReference type="PANTHER" id="PTHR34322:SF2">
    <property type="entry name" value="TRANSPOSASE IS200-LIKE DOMAIN-CONTAINING PROTEIN"/>
    <property type="match status" value="1"/>
</dbReference>
<organism evidence="2 3">
    <name type="scientific">Candidatus Kaiserbacteria bacterium RIFCSPHIGHO2_01_FULL_54_36</name>
    <dbReference type="NCBI Taxonomy" id="1798482"/>
    <lineage>
        <taxon>Bacteria</taxon>
        <taxon>Candidatus Kaiseribacteriota</taxon>
    </lineage>
</organism>
<dbReference type="SUPFAM" id="SSF143422">
    <property type="entry name" value="Transposase IS200-like"/>
    <property type="match status" value="1"/>
</dbReference>
<dbReference type="AlphaFoldDB" id="A0A1F6CNT3"/>
<comment type="caution">
    <text evidence="2">The sequence shown here is derived from an EMBL/GenBank/DDBJ whole genome shotgun (WGS) entry which is preliminary data.</text>
</comment>
<dbReference type="EMBL" id="MFKV01000006">
    <property type="protein sequence ID" value="OGG50863.1"/>
    <property type="molecule type" value="Genomic_DNA"/>
</dbReference>
<evidence type="ECO:0000259" key="1">
    <source>
        <dbReference type="SMART" id="SM01321"/>
    </source>
</evidence>
<gene>
    <name evidence="2" type="ORF">A2763_00820</name>
</gene>
<name>A0A1F6CNT3_9BACT</name>